<protein>
    <submittedName>
        <fullName evidence="2">Uncharacterized protein</fullName>
    </submittedName>
</protein>
<sequence length="392" mass="44905">MSPKVRSNRGINSSSKANSSPTKKRRRSERLLRNPPPCLAEPKQKHLPSAFHPFEAPDKYKVDPHNTPSKRWLAKKYWKRSVVGTNYYETLVSEVSKRNPETFGYSENTHYEYGIAEVTLNHCKHIAYSLKHGNCEEQYYYLESLVFFLNSDHFDWLVQSLDETLLDAIVRLSGAAILGILQNLDDVFWSEKSNLNLLLGLAFYFLVNQALVTEGGDASTGGWYVHVMEAARKHKLAIWDGLGHMEDLNRWYRSVKTREQPPSDWDLDVLLATAVEEFHSNEQGDRWDIMKLTADERLDLEVDAEMELWHPYFAMSSLFDPAVLLDAAPDLYEATSAESVETLSTISEQRDDEEEAMDDDEDDFWDDGYNDDGLGIFGINIPLDQYSSALDL</sequence>
<dbReference type="AlphaFoldDB" id="A0A3N4IIA0"/>
<evidence type="ECO:0000256" key="1">
    <source>
        <dbReference type="SAM" id="MobiDB-lite"/>
    </source>
</evidence>
<evidence type="ECO:0000313" key="3">
    <source>
        <dbReference type="Proteomes" id="UP000275078"/>
    </source>
</evidence>
<organism evidence="2 3">
    <name type="scientific">Ascobolus immersus RN42</name>
    <dbReference type="NCBI Taxonomy" id="1160509"/>
    <lineage>
        <taxon>Eukaryota</taxon>
        <taxon>Fungi</taxon>
        <taxon>Dikarya</taxon>
        <taxon>Ascomycota</taxon>
        <taxon>Pezizomycotina</taxon>
        <taxon>Pezizomycetes</taxon>
        <taxon>Pezizales</taxon>
        <taxon>Ascobolaceae</taxon>
        <taxon>Ascobolus</taxon>
    </lineage>
</organism>
<proteinExistence type="predicted"/>
<dbReference type="EMBL" id="ML119653">
    <property type="protein sequence ID" value="RPA85569.1"/>
    <property type="molecule type" value="Genomic_DNA"/>
</dbReference>
<feature type="compositionally biased region" description="Acidic residues" evidence="1">
    <location>
        <begin position="350"/>
        <end position="363"/>
    </location>
</feature>
<feature type="region of interest" description="Disordered" evidence="1">
    <location>
        <begin position="339"/>
        <end position="363"/>
    </location>
</feature>
<dbReference type="Proteomes" id="UP000275078">
    <property type="component" value="Unassembled WGS sequence"/>
</dbReference>
<keyword evidence="3" id="KW-1185">Reference proteome</keyword>
<accession>A0A3N4IIA0</accession>
<name>A0A3N4IIA0_ASCIM</name>
<feature type="region of interest" description="Disordered" evidence="1">
    <location>
        <begin position="1"/>
        <end position="44"/>
    </location>
</feature>
<gene>
    <name evidence="2" type="ORF">BJ508DRAFT_322603</name>
</gene>
<reference evidence="2 3" key="1">
    <citation type="journal article" date="2018" name="Nat. Ecol. Evol.">
        <title>Pezizomycetes genomes reveal the molecular basis of ectomycorrhizal truffle lifestyle.</title>
        <authorList>
            <person name="Murat C."/>
            <person name="Payen T."/>
            <person name="Noel B."/>
            <person name="Kuo A."/>
            <person name="Morin E."/>
            <person name="Chen J."/>
            <person name="Kohler A."/>
            <person name="Krizsan K."/>
            <person name="Balestrini R."/>
            <person name="Da Silva C."/>
            <person name="Montanini B."/>
            <person name="Hainaut M."/>
            <person name="Levati E."/>
            <person name="Barry K.W."/>
            <person name="Belfiori B."/>
            <person name="Cichocki N."/>
            <person name="Clum A."/>
            <person name="Dockter R.B."/>
            <person name="Fauchery L."/>
            <person name="Guy J."/>
            <person name="Iotti M."/>
            <person name="Le Tacon F."/>
            <person name="Lindquist E.A."/>
            <person name="Lipzen A."/>
            <person name="Malagnac F."/>
            <person name="Mello A."/>
            <person name="Molinier V."/>
            <person name="Miyauchi S."/>
            <person name="Poulain J."/>
            <person name="Riccioni C."/>
            <person name="Rubini A."/>
            <person name="Sitrit Y."/>
            <person name="Splivallo R."/>
            <person name="Traeger S."/>
            <person name="Wang M."/>
            <person name="Zifcakova L."/>
            <person name="Wipf D."/>
            <person name="Zambonelli A."/>
            <person name="Paolocci F."/>
            <person name="Nowrousian M."/>
            <person name="Ottonello S."/>
            <person name="Baldrian P."/>
            <person name="Spatafora J.W."/>
            <person name="Henrissat B."/>
            <person name="Nagy L.G."/>
            <person name="Aury J.M."/>
            <person name="Wincker P."/>
            <person name="Grigoriev I.V."/>
            <person name="Bonfante P."/>
            <person name="Martin F.M."/>
        </authorList>
    </citation>
    <scope>NUCLEOTIDE SEQUENCE [LARGE SCALE GENOMIC DNA]</scope>
    <source>
        <strain evidence="2 3">RN42</strain>
    </source>
</reference>
<feature type="compositionally biased region" description="Polar residues" evidence="1">
    <location>
        <begin position="9"/>
        <end position="21"/>
    </location>
</feature>
<evidence type="ECO:0000313" key="2">
    <source>
        <dbReference type="EMBL" id="RPA85569.1"/>
    </source>
</evidence>